<keyword evidence="2" id="KW-1185">Reference proteome</keyword>
<evidence type="ECO:0000313" key="2">
    <source>
        <dbReference type="Proteomes" id="UP001233999"/>
    </source>
</evidence>
<evidence type="ECO:0000313" key="1">
    <source>
        <dbReference type="EMBL" id="KAJ9597521.1"/>
    </source>
</evidence>
<gene>
    <name evidence="1" type="ORF">L9F63_011618</name>
</gene>
<proteinExistence type="predicted"/>
<feature type="non-terminal residue" evidence="1">
    <location>
        <position position="69"/>
    </location>
</feature>
<dbReference type="EMBL" id="JASPKZ010001602">
    <property type="protein sequence ID" value="KAJ9597521.1"/>
    <property type="molecule type" value="Genomic_DNA"/>
</dbReference>
<feature type="non-terminal residue" evidence="1">
    <location>
        <position position="1"/>
    </location>
</feature>
<dbReference type="AlphaFoldDB" id="A0AAD8EPD4"/>
<accession>A0AAD8EPD4</accession>
<sequence>SIGYTGVPLQMYEPQDLFVELGDEARLFCEAFVGRIDLPDAHNEVNWRRSEHNNSLSLQGRFLERRVPR</sequence>
<name>A0AAD8EPD4_DIPPU</name>
<dbReference type="Proteomes" id="UP001233999">
    <property type="component" value="Unassembled WGS sequence"/>
</dbReference>
<comment type="caution">
    <text evidence="1">The sequence shown here is derived from an EMBL/GenBank/DDBJ whole genome shotgun (WGS) entry which is preliminary data.</text>
</comment>
<protein>
    <submittedName>
        <fullName evidence="1">Uncharacterized protein</fullName>
    </submittedName>
</protein>
<organism evidence="1 2">
    <name type="scientific">Diploptera punctata</name>
    <name type="common">Pacific beetle cockroach</name>
    <dbReference type="NCBI Taxonomy" id="6984"/>
    <lineage>
        <taxon>Eukaryota</taxon>
        <taxon>Metazoa</taxon>
        <taxon>Ecdysozoa</taxon>
        <taxon>Arthropoda</taxon>
        <taxon>Hexapoda</taxon>
        <taxon>Insecta</taxon>
        <taxon>Pterygota</taxon>
        <taxon>Neoptera</taxon>
        <taxon>Polyneoptera</taxon>
        <taxon>Dictyoptera</taxon>
        <taxon>Blattodea</taxon>
        <taxon>Blaberoidea</taxon>
        <taxon>Blaberidae</taxon>
        <taxon>Diplopterinae</taxon>
        <taxon>Diploptera</taxon>
    </lineage>
</organism>
<reference evidence="1" key="1">
    <citation type="journal article" date="2023" name="IScience">
        <title>Live-bearing cockroach genome reveals convergent evolutionary mechanisms linked to viviparity in insects and beyond.</title>
        <authorList>
            <person name="Fouks B."/>
            <person name="Harrison M.C."/>
            <person name="Mikhailova A.A."/>
            <person name="Marchal E."/>
            <person name="English S."/>
            <person name="Carruthers M."/>
            <person name="Jennings E.C."/>
            <person name="Chiamaka E.L."/>
            <person name="Frigard R.A."/>
            <person name="Pippel M."/>
            <person name="Attardo G.M."/>
            <person name="Benoit J.B."/>
            <person name="Bornberg-Bauer E."/>
            <person name="Tobe S.S."/>
        </authorList>
    </citation>
    <scope>NUCLEOTIDE SEQUENCE</scope>
    <source>
        <strain evidence="1">Stay&amp;Tobe</strain>
    </source>
</reference>
<reference evidence="1" key="2">
    <citation type="submission" date="2023-05" db="EMBL/GenBank/DDBJ databases">
        <authorList>
            <person name="Fouks B."/>
        </authorList>
    </citation>
    <scope>NUCLEOTIDE SEQUENCE</scope>
    <source>
        <strain evidence="1">Stay&amp;Tobe</strain>
        <tissue evidence="1">Testes</tissue>
    </source>
</reference>